<dbReference type="Gene3D" id="3.60.20.10">
    <property type="entry name" value="Glutamine Phosphoribosylpyrophosphate, subunit 1, domain 1"/>
    <property type="match status" value="1"/>
</dbReference>
<dbReference type="InterPro" id="IPR029055">
    <property type="entry name" value="Ntn_hydrolases_N"/>
</dbReference>
<dbReference type="EMBL" id="JBHTBW010000062">
    <property type="protein sequence ID" value="MFC7442792.1"/>
    <property type="molecule type" value="Genomic_DNA"/>
</dbReference>
<reference evidence="2" key="1">
    <citation type="journal article" date="2019" name="Int. J. Syst. Evol. Microbiol.">
        <title>The Global Catalogue of Microorganisms (GCM) 10K type strain sequencing project: providing services to taxonomists for standard genome sequencing and annotation.</title>
        <authorList>
            <consortium name="The Broad Institute Genomics Platform"/>
            <consortium name="The Broad Institute Genome Sequencing Center for Infectious Disease"/>
            <person name="Wu L."/>
            <person name="Ma J."/>
        </authorList>
    </citation>
    <scope>NUCLEOTIDE SEQUENCE [LARGE SCALE GENOMIC DNA]</scope>
    <source>
        <strain evidence="2">CGMCC 1.12942</strain>
    </source>
</reference>
<dbReference type="SUPFAM" id="SSF56235">
    <property type="entry name" value="N-terminal nucleophile aminohydrolases (Ntn hydrolases)"/>
    <property type="match status" value="1"/>
</dbReference>
<proteinExistence type="predicted"/>
<accession>A0ABW2RNZ4</accession>
<gene>
    <name evidence="1" type="ORF">ACFQNG_17100</name>
</gene>
<dbReference type="RefSeq" id="WP_379866905.1">
    <property type="nucleotide sequence ID" value="NZ_JBHTBW010000062.1"/>
</dbReference>
<evidence type="ECO:0000313" key="2">
    <source>
        <dbReference type="Proteomes" id="UP001596500"/>
    </source>
</evidence>
<evidence type="ECO:0000313" key="1">
    <source>
        <dbReference type="EMBL" id="MFC7442792.1"/>
    </source>
</evidence>
<comment type="caution">
    <text evidence="1">The sequence shown here is derived from an EMBL/GenBank/DDBJ whole genome shotgun (WGS) entry which is preliminary data.</text>
</comment>
<name>A0ABW2RNZ4_9BACL</name>
<organism evidence="1 2">
    <name type="scientific">Laceyella putida</name>
    <dbReference type="NCBI Taxonomy" id="110101"/>
    <lineage>
        <taxon>Bacteria</taxon>
        <taxon>Bacillati</taxon>
        <taxon>Bacillota</taxon>
        <taxon>Bacilli</taxon>
        <taxon>Bacillales</taxon>
        <taxon>Thermoactinomycetaceae</taxon>
        <taxon>Laceyella</taxon>
    </lineage>
</organism>
<dbReference type="Proteomes" id="UP001596500">
    <property type="component" value="Unassembled WGS sequence"/>
</dbReference>
<sequence length="517" mass="61144">MCGEQTIKGIVDPIFFRSDLQFFGEVWNNQAPEARLFLKFLIERDMTRARQELDELLQNGLDFLKKLDGPFILVYFDRKRKKGFLYRSLLCKAPLYYRKRGRQWLWSMALPDLLEADRSALAQVEPDRVLISYLQGGLPETASFYRDIHRVPAGGLARYEDERIQVSVFDVPLPQPHLNKWRTEDLMSFLHDTMVKRLIWRKSGRQEEKVGVLLSDGEQGAATVSLLKPFASGLVAYMIKEKRSLAEIALARRIAHGEEVPCVILEWDGTVPHPSVPATWLPSFYLAAPYLHYWREHCVRDEVTRLCYDAVFTVSGLRRRKSALRLYWEGWQNKQRWWRGMFSASTLFTKEAKERLLVRERELQEQDPHLWPLQCWLNEEDALFYAPFWLEKGLRFFYPALSREWLEVAISIPGKHVSSLQLLQRWNGHSSALPAPLATSPAPWGRFQQRVPPYEWEWTGRQWLHEHPHLAEWQWIDPDRLIQWWEDGRKRMQLWDEILWMMQIGQWLSGLERLTVD</sequence>
<protein>
    <submittedName>
        <fullName evidence="1">Uncharacterized protein</fullName>
    </submittedName>
</protein>
<keyword evidence="2" id="KW-1185">Reference proteome</keyword>